<name>A0AAF3ENS0_9BILA</name>
<keyword evidence="6 8" id="KW-0472">Membrane</keyword>
<proteinExistence type="inferred from homology"/>
<feature type="transmembrane region" description="Helical" evidence="8">
    <location>
        <begin position="262"/>
        <end position="284"/>
    </location>
</feature>
<evidence type="ECO:0000313" key="11">
    <source>
        <dbReference type="Proteomes" id="UP000887575"/>
    </source>
</evidence>
<feature type="domain" description="Lipase maturation factor 1/2 N-terminal" evidence="9">
    <location>
        <begin position="141"/>
        <end position="290"/>
    </location>
</feature>
<keyword evidence="7" id="KW-0325">Glycoprotein</keyword>
<evidence type="ECO:0000256" key="2">
    <source>
        <dbReference type="ARBA" id="ARBA00005512"/>
    </source>
</evidence>
<keyword evidence="3 8" id="KW-0812">Transmembrane</keyword>
<feature type="transmembrane region" description="Helical" evidence="8">
    <location>
        <begin position="304"/>
        <end position="329"/>
    </location>
</feature>
<dbReference type="PANTHER" id="PTHR14463:SF5">
    <property type="entry name" value="LIPASE MATURATION FACTOR 2"/>
    <property type="match status" value="1"/>
</dbReference>
<evidence type="ECO:0000256" key="6">
    <source>
        <dbReference type="ARBA" id="ARBA00023136"/>
    </source>
</evidence>
<accession>A0AAF3ENS0</accession>
<feature type="transmembrane region" description="Helical" evidence="8">
    <location>
        <begin position="619"/>
        <end position="638"/>
    </location>
</feature>
<dbReference type="AlphaFoldDB" id="A0AAF3ENS0"/>
<feature type="transmembrane region" description="Helical" evidence="8">
    <location>
        <begin position="361"/>
        <end position="379"/>
    </location>
</feature>
<feature type="transmembrane region" description="Helical" evidence="8">
    <location>
        <begin position="391"/>
        <end position="412"/>
    </location>
</feature>
<dbReference type="InterPro" id="IPR057433">
    <property type="entry name" value="LMF1/2_C"/>
</dbReference>
<dbReference type="InterPro" id="IPR057434">
    <property type="entry name" value="LMF1/2_N"/>
</dbReference>
<evidence type="ECO:0000256" key="8">
    <source>
        <dbReference type="RuleBase" id="RU361229"/>
    </source>
</evidence>
<evidence type="ECO:0000256" key="3">
    <source>
        <dbReference type="ARBA" id="ARBA00022692"/>
    </source>
</evidence>
<comment type="function">
    <text evidence="8">Involved in the maturation of specific proteins in the endoplasmic reticulum.</text>
</comment>
<comment type="subcellular location">
    <subcellularLocation>
        <location evidence="1 8">Endoplasmic reticulum membrane</location>
        <topology evidence="1 8">Multi-pass membrane protein</topology>
    </subcellularLocation>
</comment>
<dbReference type="PANTHER" id="PTHR14463">
    <property type="entry name" value="LIPASE MATURATION FACTOR"/>
    <property type="match status" value="1"/>
</dbReference>
<keyword evidence="4 8" id="KW-0256">Endoplasmic reticulum</keyword>
<evidence type="ECO:0000256" key="1">
    <source>
        <dbReference type="ARBA" id="ARBA00004477"/>
    </source>
</evidence>
<dbReference type="WBParaSite" id="MBELARI_LOCUS15706">
    <property type="protein sequence ID" value="MBELARI_LOCUS15706"/>
    <property type="gene ID" value="MBELARI_LOCUS15706"/>
</dbReference>
<evidence type="ECO:0000256" key="5">
    <source>
        <dbReference type="ARBA" id="ARBA00022989"/>
    </source>
</evidence>
<reference evidence="12" key="1">
    <citation type="submission" date="2024-02" db="UniProtKB">
        <authorList>
            <consortium name="WormBaseParasite"/>
        </authorList>
    </citation>
    <scope>IDENTIFICATION</scope>
</reference>
<evidence type="ECO:0000256" key="7">
    <source>
        <dbReference type="ARBA" id="ARBA00023180"/>
    </source>
</evidence>
<feature type="transmembrane region" description="Helical" evidence="8">
    <location>
        <begin position="120"/>
        <end position="142"/>
    </location>
</feature>
<evidence type="ECO:0000259" key="10">
    <source>
        <dbReference type="Pfam" id="PF25179"/>
    </source>
</evidence>
<comment type="similarity">
    <text evidence="2 8">Belongs to the lipase maturation factor family.</text>
</comment>
<evidence type="ECO:0000259" key="9">
    <source>
        <dbReference type="Pfam" id="PF06762"/>
    </source>
</evidence>
<dbReference type="Pfam" id="PF25179">
    <property type="entry name" value="LMF1_C"/>
    <property type="match status" value="1"/>
</dbReference>
<sequence length="640" mass="74535">MGINQVATEGKGSMRWLSTIFTTQQMKEVLLVGQSIVYLIAFASLYWQIPGLYSDRGITPISPQLECDSESIFDCKSLLLQVMRRFVPSMSPSSHLSLLCLISMALSLLTVAFRKTRNFLVYAFLWISYVAAYEVGGTFLWFQWDILLLETGVLATILASFHDGPADQISIYLYRWLACRLMFASGIVKLQSGCPTWWNLTALDVHYESQCLPTPIAWYFHHFPQWFNRLSVALTFYIELYLPPMFLLPFESIRWFAAIPQIKFMLLIMLTGNYNFFNVLYSLVCLSMLEVGYDNSPREKRQNFFFWVLETVLFMGIAGFSLWHFSTWFGVQIDWKRMIVESEIVFSRFEFDQAVEKATRYIIYAGIGGLTWKALITLYRTKGEFWNIIHYVFVLSLGGFIFAISLVPFTYLDGNVGKILPKPVRELHEITRKYHLVSSYGLFRSMTGIEGRPEVIIEGSANPDGPWKEIEFYAKPGNLNRMPQFVVPHQPRLDWQMWFAALGTYQQNPWFVSMVYHLLNNNTNVVRLVEKYPFTKEEPMKFARAQLYHYRYAKKGEIGWWTREKQAEYMPTLSRNAQPILEYLAKQKLIVKPTTFPKTTLSTYLGKIQRSAFRVDQTLFVWSVLAIVPVIWVTKWLFGF</sequence>
<protein>
    <recommendedName>
        <fullName evidence="8">Lipase maturation factor</fullName>
    </recommendedName>
</protein>
<dbReference type="Pfam" id="PF06762">
    <property type="entry name" value="LMF1"/>
    <property type="match status" value="1"/>
</dbReference>
<evidence type="ECO:0000256" key="4">
    <source>
        <dbReference type="ARBA" id="ARBA00022824"/>
    </source>
</evidence>
<keyword evidence="5 8" id="KW-1133">Transmembrane helix</keyword>
<feature type="transmembrane region" description="Helical" evidence="8">
    <location>
        <begin position="29"/>
        <end position="49"/>
    </location>
</feature>
<feature type="transmembrane region" description="Helical" evidence="8">
    <location>
        <begin position="95"/>
        <end position="113"/>
    </location>
</feature>
<dbReference type="GO" id="GO:0005789">
    <property type="term" value="C:endoplasmic reticulum membrane"/>
    <property type="evidence" value="ECO:0007669"/>
    <property type="project" value="UniProtKB-SubCell"/>
</dbReference>
<feature type="domain" description="Lipase maturation factor 1/2 C-terminal" evidence="10">
    <location>
        <begin position="436"/>
        <end position="571"/>
    </location>
</feature>
<organism evidence="11 12">
    <name type="scientific">Mesorhabditis belari</name>
    <dbReference type="NCBI Taxonomy" id="2138241"/>
    <lineage>
        <taxon>Eukaryota</taxon>
        <taxon>Metazoa</taxon>
        <taxon>Ecdysozoa</taxon>
        <taxon>Nematoda</taxon>
        <taxon>Chromadorea</taxon>
        <taxon>Rhabditida</taxon>
        <taxon>Rhabditina</taxon>
        <taxon>Rhabditomorpha</taxon>
        <taxon>Rhabditoidea</taxon>
        <taxon>Rhabditidae</taxon>
        <taxon>Mesorhabditinae</taxon>
        <taxon>Mesorhabditis</taxon>
    </lineage>
</organism>
<keyword evidence="11" id="KW-1185">Reference proteome</keyword>
<dbReference type="InterPro" id="IPR009613">
    <property type="entry name" value="LMF"/>
</dbReference>
<dbReference type="Proteomes" id="UP000887575">
    <property type="component" value="Unassembled WGS sequence"/>
</dbReference>
<feature type="transmembrane region" description="Helical" evidence="8">
    <location>
        <begin position="230"/>
        <end position="250"/>
    </location>
</feature>
<dbReference type="GO" id="GO:0051604">
    <property type="term" value="P:protein maturation"/>
    <property type="evidence" value="ECO:0007669"/>
    <property type="project" value="InterPro"/>
</dbReference>
<evidence type="ECO:0000313" key="12">
    <source>
        <dbReference type="WBParaSite" id="MBELARI_LOCUS15706"/>
    </source>
</evidence>